<reference evidence="2" key="2">
    <citation type="submission" date="2015-08" db="UniProtKB">
        <authorList>
            <consortium name="WormBaseParasite"/>
        </authorList>
    </citation>
    <scope>IDENTIFICATION</scope>
</reference>
<dbReference type="AlphaFoldDB" id="A0A0K0FS75"/>
<name>A0A0K0FS75_STRVS</name>
<evidence type="ECO:0000313" key="1">
    <source>
        <dbReference type="Proteomes" id="UP000035680"/>
    </source>
</evidence>
<evidence type="ECO:0000313" key="2">
    <source>
        <dbReference type="WBParaSite" id="SVE_1318500.1"/>
    </source>
</evidence>
<accession>A0A0K0FS75</accession>
<dbReference type="Proteomes" id="UP000035680">
    <property type="component" value="Unassembled WGS sequence"/>
</dbReference>
<reference evidence="1" key="1">
    <citation type="submission" date="2014-07" db="EMBL/GenBank/DDBJ databases">
        <authorList>
            <person name="Martin A.A"/>
            <person name="De Silva N."/>
        </authorList>
    </citation>
    <scope>NUCLEOTIDE SEQUENCE</scope>
</reference>
<sequence length="399" mass="45635">MAQITVSRTEEVFKNIFNSLVKNKSSSKQSINISLVGDLFSCLFFLKNELSKSILDISIGDFLSDEKSLSKITEKILLSFDVSTRHKLMDELDLSKSNAELSFLNVKKYTDVIFFNVSDTEKTVLTVLYCIKKNFLSNLKGPLGFDYNEWLEYAKNQPKNDNNVLITKSESESPVVLTSSPIKKTNNSYPHFDMTLNVTPIKKISPSSLNSLLNRSITTISNSISQDHFEKIITTPKSFVLVDIIWKENVLHGPHVDIIWKENVLHGPHGSPKGIRNAKYLFTLPIKENEKNIKVIEYRYIKFKSNTIEATLTKHILNSIIKEFQNVKNFTIFVNSSNWCNIFKNSLQIDPNFENINKLFTIISIESIKHKLLNLLIEKTIPDEAKIGKLFAETIEFNL</sequence>
<organism evidence="1 2">
    <name type="scientific">Strongyloides venezuelensis</name>
    <name type="common">Threadworm</name>
    <dbReference type="NCBI Taxonomy" id="75913"/>
    <lineage>
        <taxon>Eukaryota</taxon>
        <taxon>Metazoa</taxon>
        <taxon>Ecdysozoa</taxon>
        <taxon>Nematoda</taxon>
        <taxon>Chromadorea</taxon>
        <taxon>Rhabditida</taxon>
        <taxon>Tylenchina</taxon>
        <taxon>Panagrolaimomorpha</taxon>
        <taxon>Strongyloidoidea</taxon>
        <taxon>Strongyloididae</taxon>
        <taxon>Strongyloides</taxon>
    </lineage>
</organism>
<dbReference type="WBParaSite" id="SVE_1318500.1">
    <property type="protein sequence ID" value="SVE_1318500.1"/>
    <property type="gene ID" value="SVE_1318500"/>
</dbReference>
<keyword evidence="1" id="KW-1185">Reference proteome</keyword>
<protein>
    <submittedName>
        <fullName evidence="2">Uncharacterized protein</fullName>
    </submittedName>
</protein>
<proteinExistence type="predicted"/>